<dbReference type="Gene3D" id="3.40.50.1820">
    <property type="entry name" value="alpha/beta hydrolase"/>
    <property type="match status" value="4"/>
</dbReference>
<reference evidence="9 10" key="1">
    <citation type="journal article" date="2016" name="DNA Res.">
        <title>The draft genome of MD-2 pineapple using hybrid error correction of long reads.</title>
        <authorList>
            <person name="Redwan R.M."/>
            <person name="Saidin A."/>
            <person name="Kumar S.V."/>
        </authorList>
    </citation>
    <scope>NUCLEOTIDE SEQUENCE [LARGE SCALE GENOMIC DNA]</scope>
    <source>
        <strain evidence="10">cv. MD2</strain>
        <tissue evidence="9">Leaf</tissue>
    </source>
</reference>
<dbReference type="InterPro" id="IPR029058">
    <property type="entry name" value="AB_hydrolase_fold"/>
</dbReference>
<dbReference type="Pfam" id="PF00561">
    <property type="entry name" value="Abhydrolase_1"/>
    <property type="match status" value="2"/>
</dbReference>
<comment type="catalytic activity">
    <reaction evidence="7">
        <text>(24S)-24,25-epoxycucurbitadienol + H2O = (24R)-24,25-dihydroxycucurbitadienol</text>
        <dbReference type="Rhea" id="RHEA:81855"/>
        <dbReference type="ChEBI" id="CHEBI:15377"/>
        <dbReference type="ChEBI" id="CHEBI:229949"/>
        <dbReference type="ChEBI" id="CHEBI:229950"/>
    </reaction>
    <physiologicalReaction direction="left-to-right" evidence="7">
        <dbReference type="Rhea" id="RHEA:81856"/>
    </physiologicalReaction>
</comment>
<evidence type="ECO:0000259" key="8">
    <source>
        <dbReference type="Pfam" id="PF00561"/>
    </source>
</evidence>
<evidence type="ECO:0000313" key="10">
    <source>
        <dbReference type="Proteomes" id="UP000092600"/>
    </source>
</evidence>
<dbReference type="PANTHER" id="PTHR43329">
    <property type="entry name" value="EPOXIDE HYDROLASE"/>
    <property type="match status" value="1"/>
</dbReference>
<evidence type="ECO:0000256" key="6">
    <source>
        <dbReference type="ARBA" id="ARBA00058358"/>
    </source>
</evidence>
<protein>
    <recommendedName>
        <fullName evidence="2">soluble epoxide hydrolase</fullName>
        <ecNumber evidence="2">3.3.2.10</ecNumber>
    </recommendedName>
</protein>
<name>A0A199VBU4_ANACO</name>
<comment type="catalytic activity">
    <reaction evidence="5">
        <text>an epoxide + H2O = an ethanediol</text>
        <dbReference type="Rhea" id="RHEA:19037"/>
        <dbReference type="ChEBI" id="CHEBI:15377"/>
        <dbReference type="ChEBI" id="CHEBI:32955"/>
        <dbReference type="ChEBI" id="CHEBI:140594"/>
        <dbReference type="EC" id="3.3.2.10"/>
    </reaction>
    <physiologicalReaction direction="left-to-right" evidence="5">
        <dbReference type="Rhea" id="RHEA:19038"/>
    </physiologicalReaction>
</comment>
<dbReference type="PRINTS" id="PR00412">
    <property type="entry name" value="EPOXHYDRLASE"/>
</dbReference>
<dbReference type="FunFam" id="3.40.50.1820:FF:000161">
    <property type="entry name" value="Epoxide hydrolase"/>
    <property type="match status" value="1"/>
</dbReference>
<proteinExistence type="inferred from homology"/>
<dbReference type="AlphaFoldDB" id="A0A199VBU4"/>
<dbReference type="STRING" id="4615.A0A199VBU4"/>
<evidence type="ECO:0000256" key="2">
    <source>
        <dbReference type="ARBA" id="ARBA00013006"/>
    </source>
</evidence>
<evidence type="ECO:0000256" key="4">
    <source>
        <dbReference type="ARBA" id="ARBA00038334"/>
    </source>
</evidence>
<dbReference type="SUPFAM" id="SSF53474">
    <property type="entry name" value="alpha/beta-Hydrolases"/>
    <property type="match status" value="3"/>
</dbReference>
<dbReference type="GO" id="GO:0004301">
    <property type="term" value="F:epoxide hydrolase activity"/>
    <property type="evidence" value="ECO:0007669"/>
    <property type="project" value="UniProtKB-EC"/>
</dbReference>
<dbReference type="Proteomes" id="UP000092600">
    <property type="component" value="Unassembled WGS sequence"/>
</dbReference>
<evidence type="ECO:0000256" key="1">
    <source>
        <dbReference type="ARBA" id="ARBA00004721"/>
    </source>
</evidence>
<comment type="similarity">
    <text evidence="4">Belongs to the AB hydrolase superfamily. Epoxide hydrolase family.</text>
</comment>
<dbReference type="InterPro" id="IPR000073">
    <property type="entry name" value="AB_hydrolase_1"/>
</dbReference>
<evidence type="ECO:0000256" key="5">
    <source>
        <dbReference type="ARBA" id="ARBA00051067"/>
    </source>
</evidence>
<evidence type="ECO:0000256" key="3">
    <source>
        <dbReference type="ARBA" id="ARBA00022801"/>
    </source>
</evidence>
<keyword evidence="3 9" id="KW-0378">Hydrolase</keyword>
<evidence type="ECO:0000256" key="7">
    <source>
        <dbReference type="ARBA" id="ARBA00093212"/>
    </source>
</evidence>
<dbReference type="EC" id="3.3.2.10" evidence="2"/>
<comment type="pathway">
    <text evidence="1">Secondary metabolite biosynthesis; terpenoid biosynthesis.</text>
</comment>
<organism evidence="9 10">
    <name type="scientific">Ananas comosus</name>
    <name type="common">Pineapple</name>
    <name type="synonym">Ananas ananas</name>
    <dbReference type="NCBI Taxonomy" id="4615"/>
    <lineage>
        <taxon>Eukaryota</taxon>
        <taxon>Viridiplantae</taxon>
        <taxon>Streptophyta</taxon>
        <taxon>Embryophyta</taxon>
        <taxon>Tracheophyta</taxon>
        <taxon>Spermatophyta</taxon>
        <taxon>Magnoliopsida</taxon>
        <taxon>Liliopsida</taxon>
        <taxon>Poales</taxon>
        <taxon>Bromeliaceae</taxon>
        <taxon>Bromelioideae</taxon>
        <taxon>Ananas</taxon>
    </lineage>
</organism>
<accession>A0A199VBU4</accession>
<dbReference type="EMBL" id="LSRQ01002355">
    <property type="protein sequence ID" value="OAY74564.1"/>
    <property type="molecule type" value="Genomic_DNA"/>
</dbReference>
<comment type="function">
    <text evidence="6">Epoxide hydrolase involved in the biosynthesis of cucurbitacin and mogroside tetracyclic triterpene natural products (e.g. siamenoside I and mogrosides IV, V and VI). Cucurbitacins have cytotoxic properties and exhibit deterrent taste as a defense barrier against herbivores. Mogrosides are nonsugar highly oxygenated compounds used as high-intensity zero-calorie sweeteners; they also possess pharmacological properties such as regulating immunity, lowering blood sugar and lipid levels, protecting the liver, and acting as antioxidants and antitumor agents. Catalyzes the hydrolysis of aromatic epoxide-containing substrates, such as the conversion of 24,25-epoxycucurbitadienol to 24,25-dihydroxycucurbitadienol.</text>
</comment>
<sequence length="711" mass="79505">MEGIVHRTVEINGIAVHVAEKGPVDGAGTGILLLHGFPELWYSWRHQIVGLAARGYRAIAPDLRGYGDTSAPPSVNSYTLFHLVGDVVALLDALELPQVFVVGHDWGALIAWTLCMIRPDRVKALVNTSVAHMPRNPSVSPVHQIKHLYGDNIYVCRFQEPGVAEAEFAEVGTKNVLRKILTMRDPRPSSLTHKDWGSTGEEIALPSWLSEEDLDYYASKFEKTGFTGGMNYYRCMNLNWELTAPWAGAKIQVPTKFIVGDLDLTYHYPNIQDYIHKGGFKNEVPLLEEVVVLEGVGHFIQQERAEEVTDHIYNFIKKGERSRIDRYMEGIVHRTVEINGIAMHVAEKGPVDGAGTGILFLHGFPELWYSWRQQIVGLAARGYRAIAPDLRGYGDTSAPPSVNSYTVFHIVGDIIALLNALELPQVFVVGHDWGAQIAWTLCMIRPDRVKALVNTSVAHIPRDPSVSLVHHFKHLYGDNYYVCRFQLWYSWRHQIVGLATRGYRAVAPDLRGYGCSAAPPSISSYSVFHARVKALVNMSVAFSPRDPAVNPEPGKAEAEFAAIGTRNILKRLFMTPKPSSLSEEGFGSTDNESSLPSWLSEDDFEYYASKFEETGFTGGLNYYRCLNLNWELTAPWTGAKIQVPTKFIVGDLDPTYHYPGIQDYLHNGGFKSDVPSLEEVVVLEGVGHFIQQERAQQVTDHIHNFIKKFLS</sequence>
<evidence type="ECO:0000313" key="9">
    <source>
        <dbReference type="EMBL" id="OAY74564.1"/>
    </source>
</evidence>
<gene>
    <name evidence="9" type="ORF">ACMD2_18607</name>
</gene>
<comment type="caution">
    <text evidence="9">The sequence shown here is derived from an EMBL/GenBank/DDBJ whole genome shotgun (WGS) entry which is preliminary data.</text>
</comment>
<feature type="domain" description="AB hydrolase-1" evidence="8">
    <location>
        <begin position="358"/>
        <end position="457"/>
    </location>
</feature>
<dbReference type="InterPro" id="IPR000639">
    <property type="entry name" value="Epox_hydrolase-like"/>
</dbReference>
<feature type="domain" description="AB hydrolase-1" evidence="8">
    <location>
        <begin position="31"/>
        <end position="144"/>
    </location>
</feature>